<keyword evidence="8" id="KW-0492">Microsome</keyword>
<accession>A0A8R2JQN9</accession>
<dbReference type="Proteomes" id="UP000007819">
    <property type="component" value="Chromosome A1"/>
</dbReference>
<dbReference type="OrthoDB" id="2789670at2759"/>
<dbReference type="EnsemblMetazoa" id="XM_029488273.1">
    <property type="protein sequence ID" value="XP_029344133.1"/>
    <property type="gene ID" value="LOC100164042"/>
</dbReference>
<dbReference type="SUPFAM" id="SSF48264">
    <property type="entry name" value="Cytochrome P450"/>
    <property type="match status" value="1"/>
</dbReference>
<reference evidence="16" key="2">
    <citation type="submission" date="2022-06" db="UniProtKB">
        <authorList>
            <consortium name="EnsemblMetazoa"/>
        </authorList>
    </citation>
    <scope>IDENTIFICATION</scope>
</reference>
<dbReference type="EnsemblMetazoa" id="XM_001948546.5">
    <property type="protein sequence ID" value="XP_001948581.2"/>
    <property type="gene ID" value="LOC100164042"/>
</dbReference>
<keyword evidence="7" id="KW-0256">Endoplasmic reticulum</keyword>
<evidence type="ECO:0000256" key="9">
    <source>
        <dbReference type="ARBA" id="ARBA00023002"/>
    </source>
</evidence>
<dbReference type="RefSeq" id="XP_029344133.1">
    <property type="nucleotide sequence ID" value="XM_029488273.1"/>
</dbReference>
<evidence type="ECO:0000256" key="5">
    <source>
        <dbReference type="ARBA" id="ARBA00022617"/>
    </source>
</evidence>
<feature type="binding site" description="axial binding residue" evidence="13">
    <location>
        <position position="537"/>
    </location>
    <ligand>
        <name>heme</name>
        <dbReference type="ChEBI" id="CHEBI:30413"/>
    </ligand>
    <ligandPart>
        <name>Fe</name>
        <dbReference type="ChEBI" id="CHEBI:18248"/>
    </ligandPart>
</feature>
<evidence type="ECO:0000256" key="6">
    <source>
        <dbReference type="ARBA" id="ARBA00022723"/>
    </source>
</evidence>
<dbReference type="AlphaFoldDB" id="A0A8R2JQN9"/>
<evidence type="ECO:0000256" key="7">
    <source>
        <dbReference type="ARBA" id="ARBA00022824"/>
    </source>
</evidence>
<comment type="similarity">
    <text evidence="4 14">Belongs to the cytochrome P450 family.</text>
</comment>
<dbReference type="GO" id="GO:0005789">
    <property type="term" value="C:endoplasmic reticulum membrane"/>
    <property type="evidence" value="ECO:0007669"/>
    <property type="project" value="UniProtKB-SubCell"/>
</dbReference>
<evidence type="ECO:0000256" key="15">
    <source>
        <dbReference type="SAM" id="Phobius"/>
    </source>
</evidence>
<dbReference type="InterPro" id="IPR036396">
    <property type="entry name" value="Cyt_P450_sf"/>
</dbReference>
<dbReference type="PANTHER" id="PTHR24292">
    <property type="entry name" value="CYTOCHROME P450"/>
    <property type="match status" value="1"/>
</dbReference>
<evidence type="ECO:0000313" key="16">
    <source>
        <dbReference type="EnsemblMetazoa" id="XP_029344134.1"/>
    </source>
</evidence>
<dbReference type="KEGG" id="api:100164042"/>
<evidence type="ECO:0000256" key="12">
    <source>
        <dbReference type="ARBA" id="ARBA00023136"/>
    </source>
</evidence>
<evidence type="ECO:0000256" key="8">
    <source>
        <dbReference type="ARBA" id="ARBA00022848"/>
    </source>
</evidence>
<keyword evidence="17" id="KW-1185">Reference proteome</keyword>
<dbReference type="GO" id="GO:0016705">
    <property type="term" value="F:oxidoreductase activity, acting on paired donors, with incorporation or reduction of molecular oxygen"/>
    <property type="evidence" value="ECO:0007669"/>
    <property type="project" value="InterPro"/>
</dbReference>
<protein>
    <recommendedName>
        <fullName evidence="18">Cytochrome P450</fullName>
    </recommendedName>
</protein>
<dbReference type="GO" id="GO:0020037">
    <property type="term" value="F:heme binding"/>
    <property type="evidence" value="ECO:0007669"/>
    <property type="project" value="InterPro"/>
</dbReference>
<keyword evidence="11 14" id="KW-0503">Monooxygenase</keyword>
<organism evidence="16 17">
    <name type="scientific">Acyrthosiphon pisum</name>
    <name type="common">Pea aphid</name>
    <dbReference type="NCBI Taxonomy" id="7029"/>
    <lineage>
        <taxon>Eukaryota</taxon>
        <taxon>Metazoa</taxon>
        <taxon>Ecdysozoa</taxon>
        <taxon>Arthropoda</taxon>
        <taxon>Hexapoda</taxon>
        <taxon>Insecta</taxon>
        <taxon>Pterygota</taxon>
        <taxon>Neoptera</taxon>
        <taxon>Paraneoptera</taxon>
        <taxon>Hemiptera</taxon>
        <taxon>Sternorrhyncha</taxon>
        <taxon>Aphidomorpha</taxon>
        <taxon>Aphidoidea</taxon>
        <taxon>Aphididae</taxon>
        <taxon>Macrosiphini</taxon>
        <taxon>Acyrthosiphon</taxon>
    </lineage>
</organism>
<sequence length="593" mass="68966">MFTYYYYYGLTNKYGDLETIPWEKQETPSKHDSHNVIITRRHLTECSLCLHLSRTATALVCPIKECSVDSCLSRVCCVSLKRSRAMFTANWWINVITPCTIIVTIAYYFCVSTFKRWEKLNVPYIKPIPLFGNFLNIALGKDHPLEFYNKIYYEFAGRKYGGLFQMRTPYLMVRDPEIINDVMIKDFSSFPDRGIYSDFTANPLSNNLFFMENPQWKTIRNKLSPAFTSGKLKTMYDQIKKCGDELMKNIDIDLNKNGNEIEVRDILGKYSTDVIGTCAFGLKLNAISDDESPFRKYGKSIFTPSLRMLFRELCLMITPALLKVIRVKDFPTAATDFFHAAFKETMTYRIENKIVRNDFVHCLMQARNDLVLNTDLPKHEKFTETQIVANAFVMFAAGFETVSTTVSYSLYELALDKSIQDRAREEIQLKLSKNDGQINHEFLMDLNYLDMVIAETLRKYPPLVALFRKASQTYRIPNDSLIIEKGQKIIIPIYAIHYDTKYYPEPEKFIPERFSVEEKAKRPSGIYLPFGDGPRMCIGKRFAEMEMKLAFVEILTKFEVFPCEKTEVPLKYSNKVLTLMPKHGIWLRFNRIN</sequence>
<dbReference type="Pfam" id="PF00067">
    <property type="entry name" value="p450"/>
    <property type="match status" value="1"/>
</dbReference>
<comment type="cofactor">
    <cofactor evidence="1 13">
        <name>heme</name>
        <dbReference type="ChEBI" id="CHEBI:30413"/>
    </cofactor>
</comment>
<evidence type="ECO:0000256" key="1">
    <source>
        <dbReference type="ARBA" id="ARBA00001971"/>
    </source>
</evidence>
<dbReference type="CDD" id="cd11056">
    <property type="entry name" value="CYP6-like"/>
    <property type="match status" value="1"/>
</dbReference>
<dbReference type="EnsemblMetazoa" id="XM_029488274.1">
    <property type="protein sequence ID" value="XP_029344134.1"/>
    <property type="gene ID" value="LOC100164042"/>
</dbReference>
<feature type="transmembrane region" description="Helical" evidence="15">
    <location>
        <begin position="91"/>
        <end position="109"/>
    </location>
</feature>
<dbReference type="InterPro" id="IPR002401">
    <property type="entry name" value="Cyt_P450_E_grp-I"/>
</dbReference>
<evidence type="ECO:0000256" key="11">
    <source>
        <dbReference type="ARBA" id="ARBA00023033"/>
    </source>
</evidence>
<dbReference type="PROSITE" id="PS00086">
    <property type="entry name" value="CYTOCHROME_P450"/>
    <property type="match status" value="1"/>
</dbReference>
<keyword evidence="12 15" id="KW-0472">Membrane</keyword>
<reference evidence="17" key="1">
    <citation type="submission" date="2010-06" db="EMBL/GenBank/DDBJ databases">
        <authorList>
            <person name="Jiang H."/>
            <person name="Abraham K."/>
            <person name="Ali S."/>
            <person name="Alsbrooks S.L."/>
            <person name="Anim B.N."/>
            <person name="Anosike U.S."/>
            <person name="Attaway T."/>
            <person name="Bandaranaike D.P."/>
            <person name="Battles P.K."/>
            <person name="Bell S.N."/>
            <person name="Bell A.V."/>
            <person name="Beltran B."/>
            <person name="Bickham C."/>
            <person name="Bustamante Y."/>
            <person name="Caleb T."/>
            <person name="Canada A."/>
            <person name="Cardenas V."/>
            <person name="Carter K."/>
            <person name="Chacko J."/>
            <person name="Chandrabose M.N."/>
            <person name="Chavez D."/>
            <person name="Chavez A."/>
            <person name="Chen L."/>
            <person name="Chu H.-S."/>
            <person name="Claassen K.J."/>
            <person name="Cockrell R."/>
            <person name="Collins M."/>
            <person name="Cooper J.A."/>
            <person name="Cree A."/>
            <person name="Curry S.M."/>
            <person name="Da Y."/>
            <person name="Dao M.D."/>
            <person name="Das B."/>
            <person name="Davila M.-L."/>
            <person name="Davy-Carroll L."/>
            <person name="Denson S."/>
            <person name="Dinh H."/>
            <person name="Ebong V.E."/>
            <person name="Edwards J.R."/>
            <person name="Egan A."/>
            <person name="El-Daye J."/>
            <person name="Escobedo L."/>
            <person name="Fernandez S."/>
            <person name="Fernando P.R."/>
            <person name="Flagg N."/>
            <person name="Forbes L.D."/>
            <person name="Fowler R.G."/>
            <person name="Fu Q."/>
            <person name="Gabisi R.A."/>
            <person name="Ganer J."/>
            <person name="Garbino Pronczuk A."/>
            <person name="Garcia R.M."/>
            <person name="Garner T."/>
            <person name="Garrett T.E."/>
            <person name="Gonzalez D.A."/>
            <person name="Hamid H."/>
            <person name="Hawkins E.S."/>
            <person name="Hirani K."/>
            <person name="Hogues M.E."/>
            <person name="Hollins B."/>
            <person name="Hsiao C.-H."/>
            <person name="Jabil R."/>
            <person name="James M.L."/>
            <person name="Jhangiani S.N."/>
            <person name="Johnson B."/>
            <person name="Johnson Q."/>
            <person name="Joshi V."/>
            <person name="Kalu J.B."/>
            <person name="Kam C."/>
            <person name="Kashfia A."/>
            <person name="Keebler J."/>
            <person name="Kisamo H."/>
            <person name="Kovar C.L."/>
            <person name="Lago L.A."/>
            <person name="Lai C.-Y."/>
            <person name="Laidlaw J."/>
            <person name="Lara F."/>
            <person name="Le T.-K."/>
            <person name="Lee S.L."/>
            <person name="Legall F.H."/>
            <person name="Lemon S.J."/>
            <person name="Lewis L.R."/>
            <person name="Li B."/>
            <person name="Liu Y."/>
            <person name="Liu Y.-S."/>
            <person name="Lopez J."/>
            <person name="Lozado R.J."/>
            <person name="Lu J."/>
            <person name="Madu R.C."/>
            <person name="Maheshwari M."/>
            <person name="Maheshwari R."/>
            <person name="Malloy K."/>
            <person name="Martinez E."/>
            <person name="Mathew T."/>
            <person name="Mercado I.C."/>
            <person name="Mercado C."/>
            <person name="Meyer B."/>
            <person name="Montgomery K."/>
            <person name="Morgan M.B."/>
            <person name="Munidasa M."/>
            <person name="Nazareth L.V."/>
            <person name="Nelson J."/>
            <person name="Ng B.M."/>
            <person name="Nguyen N.B."/>
            <person name="Nguyen P.Q."/>
            <person name="Nguyen T."/>
            <person name="Obregon M."/>
            <person name="Okwuonu G.O."/>
            <person name="Onwere C.G."/>
            <person name="Orozco G."/>
            <person name="Parra A."/>
            <person name="Patel S."/>
            <person name="Patil S."/>
            <person name="Perez A."/>
            <person name="Perez Y."/>
            <person name="Pham C."/>
            <person name="Primus E.L."/>
            <person name="Pu L.-L."/>
            <person name="Puazo M."/>
            <person name="Qin X."/>
            <person name="Quiroz J.B."/>
            <person name="Reese J."/>
            <person name="Richards S."/>
            <person name="Rives C.M."/>
            <person name="Robberts R."/>
            <person name="Ruiz S.J."/>
            <person name="Ruiz M.J."/>
            <person name="Santibanez J."/>
            <person name="Schneider B.W."/>
            <person name="Sisson I."/>
            <person name="Smith M."/>
            <person name="Sodergren E."/>
            <person name="Song X.-Z."/>
            <person name="Song B.B."/>
            <person name="Summersgill H."/>
            <person name="Thelus R."/>
            <person name="Thornton R.D."/>
            <person name="Trejos Z.Y."/>
            <person name="Usmani K."/>
            <person name="Vattathil S."/>
            <person name="Villasana D."/>
            <person name="Walker D.L."/>
            <person name="Wang S."/>
            <person name="Wang K."/>
            <person name="White C.S."/>
            <person name="Williams A.C."/>
            <person name="Williamson J."/>
            <person name="Wilson K."/>
            <person name="Woghiren I.O."/>
            <person name="Woodworth J.R."/>
            <person name="Worley K.C."/>
            <person name="Wright R.A."/>
            <person name="Wu W."/>
            <person name="Young L."/>
            <person name="Zhang L."/>
            <person name="Zhang J."/>
            <person name="Zhu Y."/>
            <person name="Muzny D.M."/>
            <person name="Weinstock G."/>
            <person name="Gibbs R.A."/>
        </authorList>
    </citation>
    <scope>NUCLEOTIDE SEQUENCE [LARGE SCALE GENOMIC DNA]</scope>
    <source>
        <strain evidence="17">LSR1</strain>
    </source>
</reference>
<dbReference type="Gene3D" id="1.10.630.10">
    <property type="entry name" value="Cytochrome P450"/>
    <property type="match status" value="1"/>
</dbReference>
<name>A0A8R2JQN9_ACYPI</name>
<dbReference type="RefSeq" id="XP_029344134.1">
    <property type="nucleotide sequence ID" value="XM_029488274.1"/>
</dbReference>
<keyword evidence="15" id="KW-1133">Transmembrane helix</keyword>
<dbReference type="GO" id="GO:0005506">
    <property type="term" value="F:iron ion binding"/>
    <property type="evidence" value="ECO:0007669"/>
    <property type="project" value="InterPro"/>
</dbReference>
<evidence type="ECO:0008006" key="18">
    <source>
        <dbReference type="Google" id="ProtNLM"/>
    </source>
</evidence>
<dbReference type="PANTHER" id="PTHR24292:SF54">
    <property type="entry name" value="CYP9F3-RELATED"/>
    <property type="match status" value="1"/>
</dbReference>
<dbReference type="InterPro" id="IPR001128">
    <property type="entry name" value="Cyt_P450"/>
</dbReference>
<dbReference type="GeneID" id="100164042"/>
<dbReference type="PRINTS" id="PR00463">
    <property type="entry name" value="EP450I"/>
</dbReference>
<evidence type="ECO:0000256" key="10">
    <source>
        <dbReference type="ARBA" id="ARBA00023004"/>
    </source>
</evidence>
<dbReference type="GO" id="GO:0004497">
    <property type="term" value="F:monooxygenase activity"/>
    <property type="evidence" value="ECO:0007669"/>
    <property type="project" value="UniProtKB-KW"/>
</dbReference>
<proteinExistence type="inferred from homology"/>
<keyword evidence="9 14" id="KW-0560">Oxidoreductase</keyword>
<dbReference type="InterPro" id="IPR017972">
    <property type="entry name" value="Cyt_P450_CS"/>
</dbReference>
<evidence type="ECO:0000256" key="4">
    <source>
        <dbReference type="ARBA" id="ARBA00010617"/>
    </source>
</evidence>
<evidence type="ECO:0000313" key="17">
    <source>
        <dbReference type="Proteomes" id="UP000007819"/>
    </source>
</evidence>
<keyword evidence="15" id="KW-0812">Transmembrane</keyword>
<keyword evidence="10 13" id="KW-0408">Iron</keyword>
<dbReference type="FunFam" id="1.10.630.10:FF:000042">
    <property type="entry name" value="Cytochrome P450"/>
    <property type="match status" value="1"/>
</dbReference>
<evidence type="ECO:0000256" key="3">
    <source>
        <dbReference type="ARBA" id="ARBA00004406"/>
    </source>
</evidence>
<comment type="subcellular location">
    <subcellularLocation>
        <location evidence="3">Endoplasmic reticulum membrane</location>
        <topology evidence="3">Peripheral membrane protein</topology>
    </subcellularLocation>
    <subcellularLocation>
        <location evidence="2">Microsome membrane</location>
        <topology evidence="2">Peripheral membrane protein</topology>
    </subcellularLocation>
</comment>
<keyword evidence="5 13" id="KW-0349">Heme</keyword>
<evidence type="ECO:0000256" key="14">
    <source>
        <dbReference type="RuleBase" id="RU000461"/>
    </source>
</evidence>
<dbReference type="RefSeq" id="XP_001948581.2">
    <property type="nucleotide sequence ID" value="XM_001948546.5"/>
</dbReference>
<keyword evidence="6 13" id="KW-0479">Metal-binding</keyword>
<evidence type="ECO:0000256" key="13">
    <source>
        <dbReference type="PIRSR" id="PIRSR602401-1"/>
    </source>
</evidence>
<dbReference type="InterPro" id="IPR050476">
    <property type="entry name" value="Insect_CytP450_Detox"/>
</dbReference>
<evidence type="ECO:0000256" key="2">
    <source>
        <dbReference type="ARBA" id="ARBA00004174"/>
    </source>
</evidence>
<dbReference type="PRINTS" id="PR00385">
    <property type="entry name" value="P450"/>
</dbReference>